<comment type="caution">
    <text evidence="1">The sequence shown here is derived from an EMBL/GenBank/DDBJ whole genome shotgun (WGS) entry which is preliminary data.</text>
</comment>
<name>A0A8S2WUU4_9BILA</name>
<protein>
    <submittedName>
        <fullName evidence="1">Uncharacterized protein</fullName>
    </submittedName>
</protein>
<evidence type="ECO:0000313" key="1">
    <source>
        <dbReference type="EMBL" id="CAF4463622.1"/>
    </source>
</evidence>
<sequence>MGIDESGEPQLVAEAIAAAMYNQK</sequence>
<feature type="non-terminal residue" evidence="1">
    <location>
        <position position="24"/>
    </location>
</feature>
<reference evidence="1" key="1">
    <citation type="submission" date="2021-02" db="EMBL/GenBank/DDBJ databases">
        <authorList>
            <person name="Nowell W R."/>
        </authorList>
    </citation>
    <scope>NUCLEOTIDE SEQUENCE</scope>
</reference>
<dbReference type="Proteomes" id="UP000681720">
    <property type="component" value="Unassembled WGS sequence"/>
</dbReference>
<dbReference type="EMBL" id="CAJOBJ010367827">
    <property type="protein sequence ID" value="CAF5221969.1"/>
    <property type="molecule type" value="Genomic_DNA"/>
</dbReference>
<accession>A0A8S2WUU4</accession>
<gene>
    <name evidence="1" type="ORF">GIL414_LOCUS32995</name>
    <name evidence="2" type="ORF">GIL414_LOCUS84820</name>
</gene>
<evidence type="ECO:0000313" key="2">
    <source>
        <dbReference type="EMBL" id="CAF5221969.1"/>
    </source>
</evidence>
<dbReference type="AlphaFoldDB" id="A0A8S2WUU4"/>
<evidence type="ECO:0000313" key="3">
    <source>
        <dbReference type="Proteomes" id="UP000681720"/>
    </source>
</evidence>
<organism evidence="1 3">
    <name type="scientific">Rotaria magnacalcarata</name>
    <dbReference type="NCBI Taxonomy" id="392030"/>
    <lineage>
        <taxon>Eukaryota</taxon>
        <taxon>Metazoa</taxon>
        <taxon>Spiralia</taxon>
        <taxon>Gnathifera</taxon>
        <taxon>Rotifera</taxon>
        <taxon>Eurotatoria</taxon>
        <taxon>Bdelloidea</taxon>
        <taxon>Philodinida</taxon>
        <taxon>Philodinidae</taxon>
        <taxon>Rotaria</taxon>
    </lineage>
</organism>
<dbReference type="EMBL" id="CAJOBJ010071833">
    <property type="protein sequence ID" value="CAF4463622.1"/>
    <property type="molecule type" value="Genomic_DNA"/>
</dbReference>
<proteinExistence type="predicted"/>